<dbReference type="PANTHER" id="PTHR41373">
    <property type="entry name" value="DUF2156 DOMAIN-CONTAINING PROTEIN"/>
    <property type="match status" value="1"/>
</dbReference>
<dbReference type="InterPro" id="IPR024320">
    <property type="entry name" value="LPG_synthase_C"/>
</dbReference>
<dbReference type="InterPro" id="IPR016732">
    <property type="entry name" value="UCP018688"/>
</dbReference>
<dbReference type="InterPro" id="IPR016181">
    <property type="entry name" value="Acyl_CoA_acyltransferase"/>
</dbReference>
<proteinExistence type="predicted"/>
<dbReference type="SUPFAM" id="SSF55729">
    <property type="entry name" value="Acyl-CoA N-acyltransferases (Nat)"/>
    <property type="match status" value="2"/>
</dbReference>
<protein>
    <recommendedName>
        <fullName evidence="1">Phosphatidylglycerol lysyltransferase C-terminal domain-containing protein</fullName>
    </recommendedName>
</protein>
<dbReference type="AlphaFoldDB" id="A0A7U4DPI8"/>
<dbReference type="Pfam" id="PF09924">
    <property type="entry name" value="LPG_synthase_C"/>
    <property type="match status" value="1"/>
</dbReference>
<feature type="domain" description="Phosphatidylglycerol lysyltransferase C-terminal" evidence="1">
    <location>
        <begin position="24"/>
        <end position="283"/>
    </location>
</feature>
<dbReference type="PIRSF" id="PIRSF018688">
    <property type="entry name" value="UCP018688"/>
    <property type="match status" value="1"/>
</dbReference>
<organism evidence="2 3">
    <name type="scientific">Desulfobulbus propionicus (strain ATCC 33891 / DSM 2032 / VKM B-1956 / 1pr3)</name>
    <dbReference type="NCBI Taxonomy" id="577650"/>
    <lineage>
        <taxon>Bacteria</taxon>
        <taxon>Pseudomonadati</taxon>
        <taxon>Thermodesulfobacteriota</taxon>
        <taxon>Desulfobulbia</taxon>
        <taxon>Desulfobulbales</taxon>
        <taxon>Desulfobulbaceae</taxon>
        <taxon>Desulfobulbus</taxon>
    </lineage>
</organism>
<dbReference type="PANTHER" id="PTHR41373:SF1">
    <property type="entry name" value="PHOSPHATIDYLGLYCEROL LYSYLTRANSFERASE C-TERMINAL DOMAIN-CONTAINING PROTEIN"/>
    <property type="match status" value="1"/>
</dbReference>
<dbReference type="EMBL" id="CP002364">
    <property type="protein sequence ID" value="ADW18097.1"/>
    <property type="molecule type" value="Genomic_DNA"/>
</dbReference>
<keyword evidence="3" id="KW-1185">Reference proteome</keyword>
<gene>
    <name evidence="2" type="ordered locus">Despr_1949</name>
</gene>
<dbReference type="RefSeq" id="WP_015724637.1">
    <property type="nucleotide sequence ID" value="NC_014972.1"/>
</dbReference>
<sequence>MFPLYPHSTPPALTHRPLLHPLFQQLRDGISEFTFANIYLFRHAHQYRLTSLADGTVALLGRDRNVPFFILPFALPRQPLLDELFRDHGMMKCATTSQSQALAALGYRVVEDRDNFDYLYHRQALAELGGRTYHKKRNLIKAFVNAYPSYTARPLREEFLADALRVLEDWRAGNDQDGDYAAAREALESMETLQLCGGLYAVEERPVAYVLGEELAGMATFAIHFEKAVAGYKGLYQFINQSFAAVLPEEYATINREQDMGDPGLRHAKLSYKPSGFVEKFKIYPAEAATV</sequence>
<evidence type="ECO:0000313" key="3">
    <source>
        <dbReference type="Proteomes" id="UP000006365"/>
    </source>
</evidence>
<dbReference type="Gene3D" id="3.40.630.30">
    <property type="match status" value="1"/>
</dbReference>
<name>A0A7U4DPI8_DESPD</name>
<accession>A0A7U4DPI8</accession>
<dbReference type="Proteomes" id="UP000006365">
    <property type="component" value="Chromosome"/>
</dbReference>
<dbReference type="KEGG" id="dpr:Despr_1949"/>
<reference evidence="2 3" key="1">
    <citation type="journal article" date="2011" name="Stand. Genomic Sci.">
        <title>Complete genome sequence of Desulfobulbus propionicus type strain (1pr3).</title>
        <authorList>
            <person name="Pagani I."/>
            <person name="Lapidus A."/>
            <person name="Nolan M."/>
            <person name="Lucas S."/>
            <person name="Hammon N."/>
            <person name="Deshpande S."/>
            <person name="Cheng J.F."/>
            <person name="Chertkov O."/>
            <person name="Davenport K."/>
            <person name="Tapia R."/>
            <person name="Han C."/>
            <person name="Goodwin L."/>
            <person name="Pitluck S."/>
            <person name="Liolios K."/>
            <person name="Mavromatis K."/>
            <person name="Ivanova N."/>
            <person name="Mikhailova N."/>
            <person name="Pati A."/>
            <person name="Chen A."/>
            <person name="Palaniappan K."/>
            <person name="Land M."/>
            <person name="Hauser L."/>
            <person name="Chang Y.J."/>
            <person name="Jeffries C.D."/>
            <person name="Detter J.C."/>
            <person name="Brambilla E."/>
            <person name="Kannan K.P."/>
            <person name="Djao O.D."/>
            <person name="Rohde M."/>
            <person name="Pukall R."/>
            <person name="Spring S."/>
            <person name="Goker M."/>
            <person name="Sikorski J."/>
            <person name="Woyke T."/>
            <person name="Bristow J."/>
            <person name="Eisen J.A."/>
            <person name="Markowitz V."/>
            <person name="Hugenholtz P."/>
            <person name="Kyrpides N.C."/>
            <person name="Klenk H.P."/>
        </authorList>
    </citation>
    <scope>NUCLEOTIDE SEQUENCE [LARGE SCALE GENOMIC DNA]</scope>
    <source>
        <strain evidence="3">ATCC 33891 / DSM 2032 / 1pr3</strain>
    </source>
</reference>
<evidence type="ECO:0000259" key="1">
    <source>
        <dbReference type="Pfam" id="PF09924"/>
    </source>
</evidence>
<evidence type="ECO:0000313" key="2">
    <source>
        <dbReference type="EMBL" id="ADW18097.1"/>
    </source>
</evidence>